<evidence type="ECO:0000313" key="3">
    <source>
        <dbReference type="EMBL" id="MBC8430743.1"/>
    </source>
</evidence>
<reference evidence="3 4" key="1">
    <citation type="submission" date="2020-08" db="EMBL/GenBank/DDBJ databases">
        <title>Bridging the membrane lipid divide: bacteria of the FCB group superphylum have the potential to synthesize archaeal ether lipids.</title>
        <authorList>
            <person name="Villanueva L."/>
            <person name="Von Meijenfeldt F.A.B."/>
            <person name="Westbye A.B."/>
            <person name="Yadav S."/>
            <person name="Hopmans E.C."/>
            <person name="Dutilh B.E."/>
            <person name="Sinninghe Damste J.S."/>
        </authorList>
    </citation>
    <scope>NUCLEOTIDE SEQUENCE [LARGE SCALE GENOMIC DNA]</scope>
    <source>
        <strain evidence="3">NIOZ-UU17</strain>
    </source>
</reference>
<name>A0A8J6NY88_9BACT</name>
<dbReference type="Pfam" id="PF13413">
    <property type="entry name" value="HTH_25"/>
    <property type="match status" value="1"/>
</dbReference>
<dbReference type="PANTHER" id="PTHR34475:SF1">
    <property type="entry name" value="CYTOSKELETON PROTEIN RODZ"/>
    <property type="match status" value="1"/>
</dbReference>
<proteinExistence type="predicted"/>
<gene>
    <name evidence="3" type="ORF">H8D96_02375</name>
</gene>
<dbReference type="InterPro" id="IPR050400">
    <property type="entry name" value="Bact_Cytoskel_RodZ"/>
</dbReference>
<dbReference type="AlphaFoldDB" id="A0A8J6NY88"/>
<dbReference type="Pfam" id="PF13464">
    <property type="entry name" value="RodZ_C"/>
    <property type="match status" value="1"/>
</dbReference>
<keyword evidence="1" id="KW-1133">Transmembrane helix</keyword>
<protein>
    <submittedName>
        <fullName evidence="3">DUF4115 domain-containing protein</fullName>
    </submittedName>
</protein>
<keyword evidence="1" id="KW-0812">Transmembrane</keyword>
<evidence type="ECO:0000256" key="1">
    <source>
        <dbReference type="SAM" id="Phobius"/>
    </source>
</evidence>
<evidence type="ECO:0000259" key="2">
    <source>
        <dbReference type="Pfam" id="PF13464"/>
    </source>
</evidence>
<accession>A0A8J6NY88</accession>
<dbReference type="EMBL" id="JACNIG010000077">
    <property type="protein sequence ID" value="MBC8430743.1"/>
    <property type="molecule type" value="Genomic_DNA"/>
</dbReference>
<evidence type="ECO:0000313" key="4">
    <source>
        <dbReference type="Proteomes" id="UP000605201"/>
    </source>
</evidence>
<dbReference type="PANTHER" id="PTHR34475">
    <property type="match status" value="1"/>
</dbReference>
<dbReference type="Gene3D" id="1.10.260.40">
    <property type="entry name" value="lambda repressor-like DNA-binding domains"/>
    <property type="match status" value="1"/>
</dbReference>
<feature type="transmembrane region" description="Helical" evidence="1">
    <location>
        <begin position="104"/>
        <end position="125"/>
    </location>
</feature>
<dbReference type="InterPro" id="IPR025194">
    <property type="entry name" value="RodZ-like_C"/>
</dbReference>
<feature type="domain" description="Cytoskeleton protein RodZ-like C-terminal" evidence="2">
    <location>
        <begin position="175"/>
        <end position="239"/>
    </location>
</feature>
<keyword evidence="1" id="KW-0472">Membrane</keyword>
<dbReference type="InterPro" id="IPR010982">
    <property type="entry name" value="Lambda_DNA-bd_dom_sf"/>
</dbReference>
<dbReference type="GO" id="GO:0003677">
    <property type="term" value="F:DNA binding"/>
    <property type="evidence" value="ECO:0007669"/>
    <property type="project" value="InterPro"/>
</dbReference>
<sequence length="242" mass="27154">MNKHSLTFGRYLKAVRLEKEIDLENVSAETKIGMYYLLLIEKEDHDRLPADVFVKGFLRAYAKAIEADDDEVVKRYLESRRAFQETADFDADLRKSDQAYWPHLFLSLGALLGIIVLSVIVISSVHNRPSGYNSELHVPDKIHRDISPKNLQVPNFAVKKREQTAEKLLLKIVGVDKTWLKIVIDGQSAREYKLKSGDLLELEASSGYSLLIGNAAGVQITLNGKPVKILGKSGQVVNLQLP</sequence>
<dbReference type="Proteomes" id="UP000605201">
    <property type="component" value="Unassembled WGS sequence"/>
</dbReference>
<organism evidence="3 4">
    <name type="scientific">Candidatus Desulfatibia vada</name>
    <dbReference type="NCBI Taxonomy" id="2841696"/>
    <lineage>
        <taxon>Bacteria</taxon>
        <taxon>Pseudomonadati</taxon>
        <taxon>Thermodesulfobacteriota</taxon>
        <taxon>Desulfobacteria</taxon>
        <taxon>Desulfobacterales</taxon>
        <taxon>Desulfobacterales incertae sedis</taxon>
        <taxon>Candidatus Desulfatibia</taxon>
    </lineage>
</organism>
<comment type="caution">
    <text evidence="3">The sequence shown here is derived from an EMBL/GenBank/DDBJ whole genome shotgun (WGS) entry which is preliminary data.</text>
</comment>